<feature type="compositionally biased region" description="Basic and acidic residues" evidence="9">
    <location>
        <begin position="666"/>
        <end position="678"/>
    </location>
</feature>
<accession>A0A2T7NYS3</accession>
<dbReference type="AlphaFoldDB" id="A0A2T7NYS3"/>
<dbReference type="PROSITE" id="PS51360">
    <property type="entry name" value="PLUS3"/>
    <property type="match status" value="1"/>
</dbReference>
<feature type="compositionally biased region" description="Low complexity" evidence="9">
    <location>
        <begin position="38"/>
        <end position="50"/>
    </location>
</feature>
<evidence type="ECO:0000256" key="8">
    <source>
        <dbReference type="SAM" id="Coils"/>
    </source>
</evidence>
<evidence type="ECO:0000259" key="10">
    <source>
        <dbReference type="PROSITE" id="PS51360"/>
    </source>
</evidence>
<keyword evidence="6" id="KW-0804">Transcription</keyword>
<feature type="compositionally biased region" description="Basic and acidic residues" evidence="9">
    <location>
        <begin position="276"/>
        <end position="290"/>
    </location>
</feature>
<feature type="compositionally biased region" description="Basic and acidic residues" evidence="9">
    <location>
        <begin position="145"/>
        <end position="179"/>
    </location>
</feature>
<keyword evidence="4 8" id="KW-0175">Coiled coil</keyword>
<feature type="region of interest" description="Disordered" evidence="9">
    <location>
        <begin position="1"/>
        <end position="326"/>
    </location>
</feature>
<dbReference type="GO" id="GO:0003677">
    <property type="term" value="F:DNA binding"/>
    <property type="evidence" value="ECO:0007669"/>
    <property type="project" value="InterPro"/>
</dbReference>
<feature type="compositionally biased region" description="Basic residues" evidence="9">
    <location>
        <begin position="79"/>
        <end position="92"/>
    </location>
</feature>
<feature type="domain" description="Plus3" evidence="10">
    <location>
        <begin position="323"/>
        <end position="454"/>
    </location>
</feature>
<evidence type="ECO:0000313" key="11">
    <source>
        <dbReference type="EMBL" id="PVD26314.1"/>
    </source>
</evidence>
<feature type="compositionally biased region" description="Polar residues" evidence="9">
    <location>
        <begin position="603"/>
        <end position="612"/>
    </location>
</feature>
<feature type="compositionally biased region" description="Basic and acidic residues" evidence="9">
    <location>
        <begin position="207"/>
        <end position="224"/>
    </location>
</feature>
<feature type="coiled-coil region" evidence="8">
    <location>
        <begin position="502"/>
        <end position="559"/>
    </location>
</feature>
<keyword evidence="7" id="KW-0539">Nucleus</keyword>
<feature type="compositionally biased region" description="Basic and acidic residues" evidence="9">
    <location>
        <begin position="231"/>
        <end position="244"/>
    </location>
</feature>
<name>A0A2T7NYS3_POMCA</name>
<keyword evidence="2" id="KW-0597">Phosphoprotein</keyword>
<organism evidence="11 12">
    <name type="scientific">Pomacea canaliculata</name>
    <name type="common">Golden apple snail</name>
    <dbReference type="NCBI Taxonomy" id="400727"/>
    <lineage>
        <taxon>Eukaryota</taxon>
        <taxon>Metazoa</taxon>
        <taxon>Spiralia</taxon>
        <taxon>Lophotrochozoa</taxon>
        <taxon>Mollusca</taxon>
        <taxon>Gastropoda</taxon>
        <taxon>Caenogastropoda</taxon>
        <taxon>Architaenioglossa</taxon>
        <taxon>Ampullarioidea</taxon>
        <taxon>Ampullariidae</taxon>
        <taxon>Pomacea</taxon>
    </lineage>
</organism>
<dbReference type="Proteomes" id="UP000245119">
    <property type="component" value="Linkage Group LG8"/>
</dbReference>
<evidence type="ECO:0000256" key="4">
    <source>
        <dbReference type="ARBA" id="ARBA00023054"/>
    </source>
</evidence>
<comment type="caution">
    <text evidence="11">The sequence shown here is derived from an EMBL/GenBank/DDBJ whole genome shotgun (WGS) entry which is preliminary data.</text>
</comment>
<dbReference type="EMBL" id="PZQS01000008">
    <property type="protein sequence ID" value="PVD26314.1"/>
    <property type="molecule type" value="Genomic_DNA"/>
</dbReference>
<dbReference type="SMART" id="SM00719">
    <property type="entry name" value="Plus3"/>
    <property type="match status" value="1"/>
</dbReference>
<evidence type="ECO:0000256" key="1">
    <source>
        <dbReference type="ARBA" id="ARBA00004642"/>
    </source>
</evidence>
<evidence type="ECO:0000313" key="12">
    <source>
        <dbReference type="Proteomes" id="UP000245119"/>
    </source>
</evidence>
<keyword evidence="5" id="KW-0010">Activator</keyword>
<dbReference type="PANTHER" id="PTHR13115:SF8">
    <property type="entry name" value="RNA POLYMERASE-ASSOCIATED PROTEIN RTF1 HOMOLOG"/>
    <property type="match status" value="1"/>
</dbReference>
<feature type="compositionally biased region" description="Acidic residues" evidence="9">
    <location>
        <begin position="125"/>
        <end position="144"/>
    </location>
</feature>
<evidence type="ECO:0000256" key="2">
    <source>
        <dbReference type="ARBA" id="ARBA00022553"/>
    </source>
</evidence>
<sequence length="684" mass="78016">MSKRRKSAPLIDSDSDESDSGADLDEGFRALAKRRRTSSASDSKSESQQETQNRTSVPSDSDSETSNSDDDWTANGKKGASKKKTTPKKGNKRGSGVASSDSEKAEENSASEPEEGEVSDSGSGESDDEKFYDGYDENLIGDEEDKQRLEQMTEKEREQELFNRMERRSVLKTRFEIEKKLKKAKREQRKAKPPTASESLSTPTISERSKERRKNIEDRKDLKKTSAFQDLKAKREEKIKKEIKQQQQQQQQKKLKASDIYSDDDEDEEGDNDSEEERKSVKEESKKSEEKEDESDAESEASRRSSSGSDDEDEDRKKRVQSVTTKEELSKIRLSRHKLERWCHMPFFRKVVVGCYVRIGIGNHEGRAVYRVAEIIGVVETAKVYQLGTTRTNKGLRLRHGAAERVYRLEFVSNQDFTDTEFHKWKETMMLGGLELPTMEEVERKLDDIKYAYGYKFNELDIEQIVAEKRKFKKNPHNYAMKKTELLKSKEEAETSGDQTRLAKVNHELEELEERATELDRRRTSNINSISYINQRNRIRNLIDAENALRAEVADMKAAVADPFTRRHCRPTLVTRSRESEEFKIQKQVPQGSHSEVFGSEASGLTPQTLSSSDRKAADKADTGGETRGSEDLFAVHDFDIKIDLDVPATPNIVVPNSSSGGPRDGTPRRSLNLEDYKKRRGLI</sequence>
<feature type="compositionally biased region" description="Polar residues" evidence="9">
    <location>
        <begin position="196"/>
        <end position="206"/>
    </location>
</feature>
<feature type="compositionally biased region" description="Acidic residues" evidence="9">
    <location>
        <begin position="61"/>
        <end position="72"/>
    </location>
</feature>
<protein>
    <recommendedName>
        <fullName evidence="10">Plus3 domain-containing protein</fullName>
    </recommendedName>
</protein>
<dbReference type="InterPro" id="IPR036128">
    <property type="entry name" value="Plus3-like_sf"/>
</dbReference>
<dbReference type="OrthoDB" id="166375at2759"/>
<feature type="region of interest" description="Disordered" evidence="9">
    <location>
        <begin position="650"/>
        <end position="684"/>
    </location>
</feature>
<evidence type="ECO:0000256" key="7">
    <source>
        <dbReference type="ARBA" id="ARBA00023242"/>
    </source>
</evidence>
<feature type="compositionally biased region" description="Acidic residues" evidence="9">
    <location>
        <begin position="13"/>
        <end position="25"/>
    </location>
</feature>
<reference evidence="11 12" key="1">
    <citation type="submission" date="2018-04" db="EMBL/GenBank/DDBJ databases">
        <title>The genome of golden apple snail Pomacea canaliculata provides insight into stress tolerance and invasive adaptation.</title>
        <authorList>
            <person name="Liu C."/>
            <person name="Liu B."/>
            <person name="Ren Y."/>
            <person name="Zhang Y."/>
            <person name="Wang H."/>
            <person name="Li S."/>
            <person name="Jiang F."/>
            <person name="Yin L."/>
            <person name="Zhang G."/>
            <person name="Qian W."/>
            <person name="Fan W."/>
        </authorList>
    </citation>
    <scope>NUCLEOTIDE SEQUENCE [LARGE SCALE GENOMIC DNA]</scope>
    <source>
        <strain evidence="11">SZHN2017</strain>
        <tissue evidence="11">Muscle</tissue>
    </source>
</reference>
<feature type="compositionally biased region" description="Acidic residues" evidence="9">
    <location>
        <begin position="261"/>
        <end position="275"/>
    </location>
</feature>
<dbReference type="GO" id="GO:0016593">
    <property type="term" value="C:Cdc73/Paf1 complex"/>
    <property type="evidence" value="ECO:0007669"/>
    <property type="project" value="TreeGrafter"/>
</dbReference>
<dbReference type="FunFam" id="3.90.70.200:FF:000001">
    <property type="entry name" value="RNA polymerase-associated protein RTF1 homolog"/>
    <property type="match status" value="1"/>
</dbReference>
<dbReference type="STRING" id="400727.A0A2T7NYS3"/>
<gene>
    <name evidence="11" type="ORF">C0Q70_13985</name>
</gene>
<dbReference type="SUPFAM" id="SSF159042">
    <property type="entry name" value="Plus3-like"/>
    <property type="match status" value="1"/>
</dbReference>
<feature type="compositionally biased region" description="Basic residues" evidence="9">
    <location>
        <begin position="180"/>
        <end position="192"/>
    </location>
</feature>
<keyword evidence="12" id="KW-1185">Reference proteome</keyword>
<dbReference type="InterPro" id="IPR004343">
    <property type="entry name" value="Plus-3_dom"/>
</dbReference>
<dbReference type="PANTHER" id="PTHR13115">
    <property type="entry name" value="RNA POLYMERASE-ASSOCIATED PROTEIN RTF1 HOMOLOG"/>
    <property type="match status" value="1"/>
</dbReference>
<evidence type="ECO:0000256" key="6">
    <source>
        <dbReference type="ARBA" id="ARBA00023163"/>
    </source>
</evidence>
<evidence type="ECO:0000256" key="9">
    <source>
        <dbReference type="SAM" id="MobiDB-lite"/>
    </source>
</evidence>
<dbReference type="GO" id="GO:1990269">
    <property type="term" value="F:RNA polymerase II C-terminal domain phosphoserine binding"/>
    <property type="evidence" value="ECO:0007669"/>
    <property type="project" value="TreeGrafter"/>
</dbReference>
<evidence type="ECO:0000256" key="3">
    <source>
        <dbReference type="ARBA" id="ARBA00023015"/>
    </source>
</evidence>
<feature type="compositionally biased region" description="Basic and acidic residues" evidence="9">
    <location>
        <begin position="613"/>
        <end position="629"/>
    </location>
</feature>
<comment type="subcellular location">
    <subcellularLocation>
        <location evidence="1">Nucleus</location>
        <location evidence="1">Nucleoplasm</location>
    </subcellularLocation>
</comment>
<proteinExistence type="predicted"/>
<keyword evidence="3" id="KW-0805">Transcription regulation</keyword>
<evidence type="ECO:0000256" key="5">
    <source>
        <dbReference type="ARBA" id="ARBA00023159"/>
    </source>
</evidence>
<feature type="region of interest" description="Disordered" evidence="9">
    <location>
        <begin position="580"/>
        <end position="629"/>
    </location>
</feature>
<dbReference type="Pfam" id="PF03126">
    <property type="entry name" value="Plus-3"/>
    <property type="match status" value="1"/>
</dbReference>
<dbReference type="Gene3D" id="3.90.70.200">
    <property type="entry name" value="Plus-3 domain"/>
    <property type="match status" value="1"/>
</dbReference>